<keyword evidence="2" id="KW-1185">Reference proteome</keyword>
<gene>
    <name evidence="1" type="ORF">H5982_05140</name>
</gene>
<sequence>MKQNDFLKKADQILETYDSKRMHDYIMNLAFACSETNREDFLQQLDSFKRIPNYFQNKKKYWQTQVLNLIDELNYVVEQGFGINRVFDEYEYDYGWDDDFDNETYDYLDDHELLPVVSDAIDAIHQCVDLEIFQEGYELSKNLLGLNIDIITEYGENFKELENANFYHLTEDILKEVDHRQALNDFVTLASRNESLENLPACIDSIQSKFEYCTFELKSWFSQNQEWEYKDVFLRYWISYLGSLKRSGFQKMIQEAWDHIQDVSLKLKTIERYGYNHPSLYEKFLEDRSISMSPQERLEIGCKGLDSIPKYVCGRSKVAVLCANFAKQNQDDRIKEKCLIEAYRSDISVTNYLRALLNAEDRTTMKNQLRFIFERYLQDKPQYRSLVDEEWKITSPNKSVLSMIHLLNHRFDHDGLDAFLTNQEITPLLLLILKSKELPQDCLVLCYSLIRHLPFSKSEYETGNPSLDLNLKDAAFFYSLFVEWKDSIKGLEAVKKDIYEHLESRIYSTVRLTLSRQERNFYDTMAAYVAALGEVKESWGKVGAKRKILQAYRGEFYRYPRFLKCLRHHGMID</sequence>
<proteinExistence type="predicted"/>
<dbReference type="Proteomes" id="UP000775500">
    <property type="component" value="Unassembled WGS sequence"/>
</dbReference>
<dbReference type="EMBL" id="JACJLU010000005">
    <property type="protein sequence ID" value="MBM6831493.1"/>
    <property type="molecule type" value="Genomic_DNA"/>
</dbReference>
<evidence type="ECO:0000313" key="1">
    <source>
        <dbReference type="EMBL" id="MBM6831493.1"/>
    </source>
</evidence>
<name>A0ABS2FNA2_9FIRM</name>
<protein>
    <submittedName>
        <fullName evidence="1">Uncharacterized protein</fullName>
    </submittedName>
</protein>
<comment type="caution">
    <text evidence="1">The sequence shown here is derived from an EMBL/GenBank/DDBJ whole genome shotgun (WGS) entry which is preliminary data.</text>
</comment>
<reference evidence="1 2" key="1">
    <citation type="journal article" date="2021" name="Sci. Rep.">
        <title>The distribution of antibiotic resistance genes in chicken gut microbiota commensals.</title>
        <authorList>
            <person name="Juricova H."/>
            <person name="Matiasovicova J."/>
            <person name="Kubasova T."/>
            <person name="Cejkova D."/>
            <person name="Rychlik I."/>
        </authorList>
    </citation>
    <scope>NUCLEOTIDE SEQUENCE [LARGE SCALE GENOMIC DNA]</scope>
    <source>
        <strain evidence="1 2">An423</strain>
    </source>
</reference>
<dbReference type="RefSeq" id="WP_204685662.1">
    <property type="nucleotide sequence ID" value="NZ_JACJLU010000005.1"/>
</dbReference>
<accession>A0ABS2FNA2</accession>
<organism evidence="1 2">
    <name type="scientific">Faecalicoccus acidiformans</name>
    <dbReference type="NCBI Taxonomy" id="915173"/>
    <lineage>
        <taxon>Bacteria</taxon>
        <taxon>Bacillati</taxon>
        <taxon>Bacillota</taxon>
        <taxon>Erysipelotrichia</taxon>
        <taxon>Erysipelotrichales</taxon>
        <taxon>Erysipelotrichaceae</taxon>
        <taxon>Faecalicoccus</taxon>
    </lineage>
</organism>
<evidence type="ECO:0000313" key="2">
    <source>
        <dbReference type="Proteomes" id="UP000775500"/>
    </source>
</evidence>